<dbReference type="KEGG" id="cyj:Cyan7822_5168"/>
<gene>
    <name evidence="1" type="ordered locus">Cyan7822_5168</name>
</gene>
<dbReference type="AlphaFoldDB" id="E0UKH0"/>
<dbReference type="HOGENOM" id="CLU_315867_0_0_3"/>
<protein>
    <submittedName>
        <fullName evidence="1">Uncharacterized protein</fullName>
    </submittedName>
</protein>
<dbReference type="Proteomes" id="UP000008206">
    <property type="component" value="Chromosome"/>
</dbReference>
<organism evidence="1 2">
    <name type="scientific">Gloeothece verrucosa (strain PCC 7822)</name>
    <name type="common">Cyanothece sp. (strain PCC 7822)</name>
    <dbReference type="NCBI Taxonomy" id="497965"/>
    <lineage>
        <taxon>Bacteria</taxon>
        <taxon>Bacillati</taxon>
        <taxon>Cyanobacteriota</taxon>
        <taxon>Cyanophyceae</taxon>
        <taxon>Oscillatoriophycideae</taxon>
        <taxon>Chroococcales</taxon>
        <taxon>Aphanothecaceae</taxon>
        <taxon>Gloeothece</taxon>
        <taxon>Gloeothece verrucosa</taxon>
    </lineage>
</organism>
<sequence>MNNSQSNQEAKVFFLATDAEWQSFTNEPISVQVSLENGNRYLFLNSTLKLTHELPLQAIESTCESLGINLVLADLTSGDFDCLKYILETEILPKKLNLLMFYSPKDLFLLHGSNNFNRLVLPEQFLDDQKGDEYLIGEISQKRNIKAIYKLKGHTIKVKDLKGWTTGSLKALASSVAIELADKGKMDAYKTNMVAGLINEPESFIEYSIGDTDCLLSIYQKFSANIQSLQSQALELPESTCFTLQNIPMTTGSLVANSFRKYLEHSIGNPDVAAVVFRKLGELNLSQDTSQLKKAQANRETFLGMANSLESLKYILNNCKDSPEISKILKGFLNAEYDTLAYSLASPQVLGKDTKTTTAYLAPVHGGRALNEIPNEYRLTNVLDADLTSAYATAMNNLIYPIGRPRIESFTANQQRTTLKEVLKQIEGKATPGCWVIVVSGKLPFSQDLIMSKVVTAKEINKAMIGGNDDNDNDDNDLSKIPGSIVHLRREIVNGIITEDILKVIKAVASNTEYKAFLSLEVVSMAYHLEADRYDDFEAWTDAILKDQGSVKAVKGNVVDTRTYAWFALPLSKVFGKLTDERKAIKKQAKGLKPLVDAGDLEAKVSYDKLHSDQEARKLFINTGYGTLASVYFATANSIVGNNITAKVRVNAWMMSKALRCPQVITDGGLFSPEKVRFFKEGIQIKLPSLNTLAHPELLDKHRSIALKSMANKNWSELFQRAIDSPTETINIFQEAKAEELTNDHINKFWSAWGLELTFGIELKIGHESVAASYMGKADYCLKKPDGSYEFKIRGAKEFTEHELKSHPKFEILRRVADGLDDISDIILEYNNTYLLKIGRYQEANKSTGWQHIKGLLPGEQVVELRSYKMNNSFVHIDMLEEYKKIERRGRTTNKEGLFERYFNEGWAATLRHALAGKLNNKAR</sequence>
<proteinExistence type="predicted"/>
<dbReference type="SUPFAM" id="SSF56672">
    <property type="entry name" value="DNA/RNA polymerases"/>
    <property type="match status" value="1"/>
</dbReference>
<dbReference type="InterPro" id="IPR043502">
    <property type="entry name" value="DNA/RNA_pol_sf"/>
</dbReference>
<keyword evidence="2" id="KW-1185">Reference proteome</keyword>
<evidence type="ECO:0000313" key="2">
    <source>
        <dbReference type="Proteomes" id="UP000008206"/>
    </source>
</evidence>
<dbReference type="OrthoDB" id="499598at2"/>
<accession>E0UKH0</accession>
<reference evidence="2" key="1">
    <citation type="journal article" date="2011" name="MBio">
        <title>Novel metabolic attributes of the genus Cyanothece, comprising a group of unicellular nitrogen-fixing Cyanobacteria.</title>
        <authorList>
            <person name="Bandyopadhyay A."/>
            <person name="Elvitigala T."/>
            <person name="Welsh E."/>
            <person name="Stockel J."/>
            <person name="Liberton M."/>
            <person name="Min H."/>
            <person name="Sherman L.A."/>
            <person name="Pakrasi H.B."/>
        </authorList>
    </citation>
    <scope>NUCLEOTIDE SEQUENCE [LARGE SCALE GENOMIC DNA]</scope>
    <source>
        <strain evidence="2">PCC 7822</strain>
    </source>
</reference>
<dbReference type="EMBL" id="CP002198">
    <property type="protein sequence ID" value="ADN17051.1"/>
    <property type="molecule type" value="Genomic_DNA"/>
</dbReference>
<dbReference type="RefSeq" id="WP_013325089.1">
    <property type="nucleotide sequence ID" value="NC_014501.1"/>
</dbReference>
<dbReference type="eggNOG" id="ENOG5033F06">
    <property type="taxonomic scope" value="Bacteria"/>
</dbReference>
<name>E0UKH0_GLOV7</name>
<evidence type="ECO:0000313" key="1">
    <source>
        <dbReference type="EMBL" id="ADN17051.1"/>
    </source>
</evidence>